<name>A0A6J4TLT7_9ACTN</name>
<evidence type="ECO:0000313" key="1">
    <source>
        <dbReference type="EMBL" id="CAA9526711.1"/>
    </source>
</evidence>
<gene>
    <name evidence="1" type="ORF">AVDCRST_MAG85-3300</name>
</gene>
<protein>
    <submittedName>
        <fullName evidence="1">Uncharacterized protein</fullName>
    </submittedName>
</protein>
<dbReference type="AlphaFoldDB" id="A0A6J4TLT7"/>
<dbReference type="EMBL" id="CADCVT010000364">
    <property type="protein sequence ID" value="CAA9526711.1"/>
    <property type="molecule type" value="Genomic_DNA"/>
</dbReference>
<sequence length="34" mass="3437">GAGKDPSPAPEAFSTAKSMKQILDAVGETGFIKS</sequence>
<organism evidence="1">
    <name type="scientific">uncultured Solirubrobacteraceae bacterium</name>
    <dbReference type="NCBI Taxonomy" id="1162706"/>
    <lineage>
        <taxon>Bacteria</taxon>
        <taxon>Bacillati</taxon>
        <taxon>Actinomycetota</taxon>
        <taxon>Thermoleophilia</taxon>
        <taxon>Solirubrobacterales</taxon>
        <taxon>Solirubrobacteraceae</taxon>
        <taxon>environmental samples</taxon>
    </lineage>
</organism>
<reference evidence="1" key="1">
    <citation type="submission" date="2020-02" db="EMBL/GenBank/DDBJ databases">
        <authorList>
            <person name="Meier V. D."/>
        </authorList>
    </citation>
    <scope>NUCLEOTIDE SEQUENCE</scope>
    <source>
        <strain evidence="1">AVDCRST_MAG85</strain>
    </source>
</reference>
<feature type="non-terminal residue" evidence="1">
    <location>
        <position position="1"/>
    </location>
</feature>
<proteinExistence type="predicted"/>
<accession>A0A6J4TLT7</accession>